<accession>S4AL30</accession>
<keyword evidence="8" id="KW-1185">Reference proteome</keyword>
<evidence type="ECO:0000313" key="7">
    <source>
        <dbReference type="EMBL" id="EPH42132.1"/>
    </source>
</evidence>
<comment type="subcellular location">
    <subcellularLocation>
        <location evidence="1">Cell membrane</location>
        <topology evidence="1">Peripheral membrane protein</topology>
    </subcellularLocation>
</comment>
<keyword evidence="7" id="KW-0067">ATP-binding</keyword>
<dbReference type="InterPro" id="IPR027417">
    <property type="entry name" value="P-loop_NTPase"/>
</dbReference>
<feature type="compositionally biased region" description="Low complexity" evidence="6">
    <location>
        <begin position="68"/>
        <end position="78"/>
    </location>
</feature>
<organism evidence="7 8">
    <name type="scientific">Streptomyces aurantiacus JA 4570</name>
    <dbReference type="NCBI Taxonomy" id="1286094"/>
    <lineage>
        <taxon>Bacteria</taxon>
        <taxon>Bacillati</taxon>
        <taxon>Actinomycetota</taxon>
        <taxon>Actinomycetes</taxon>
        <taxon>Kitasatosporales</taxon>
        <taxon>Streptomycetaceae</taxon>
        <taxon>Streptomyces</taxon>
        <taxon>Streptomyces aurantiacus group</taxon>
    </lineage>
</organism>
<dbReference type="EMBL" id="AOPZ01000256">
    <property type="protein sequence ID" value="EPH42132.1"/>
    <property type="molecule type" value="Genomic_DNA"/>
</dbReference>
<dbReference type="AlphaFoldDB" id="S4AL30"/>
<keyword evidence="5" id="KW-0472">Membrane</keyword>
<gene>
    <name evidence="7" type="ORF">STRAU_4810</name>
</gene>
<evidence type="ECO:0000256" key="5">
    <source>
        <dbReference type="ARBA" id="ARBA00023136"/>
    </source>
</evidence>
<keyword evidence="2" id="KW-0813">Transport</keyword>
<feature type="region of interest" description="Disordered" evidence="6">
    <location>
        <begin position="61"/>
        <end position="100"/>
    </location>
</feature>
<feature type="compositionally biased region" description="Acidic residues" evidence="6">
    <location>
        <begin position="81"/>
        <end position="93"/>
    </location>
</feature>
<dbReference type="GO" id="GO:0005886">
    <property type="term" value="C:plasma membrane"/>
    <property type="evidence" value="ECO:0007669"/>
    <property type="project" value="UniProtKB-SubCell"/>
</dbReference>
<reference evidence="7 8" key="1">
    <citation type="submission" date="2013-02" db="EMBL/GenBank/DDBJ databases">
        <title>Draft Genome Sequence of Streptomyces aurantiacus, Which Produces Setomimycin.</title>
        <authorList>
            <person name="Gruening B.A."/>
            <person name="Praeg A."/>
            <person name="Erxleben A."/>
            <person name="Guenther S."/>
            <person name="Mueller M."/>
        </authorList>
    </citation>
    <scope>NUCLEOTIDE SEQUENCE [LARGE SCALE GENOMIC DNA]</scope>
    <source>
        <strain evidence="7 8">JA 4570</strain>
    </source>
</reference>
<name>S4AL30_9ACTN</name>
<keyword evidence="3" id="KW-1003">Cell membrane</keyword>
<evidence type="ECO:0000256" key="3">
    <source>
        <dbReference type="ARBA" id="ARBA00022475"/>
    </source>
</evidence>
<dbReference type="Proteomes" id="UP000014629">
    <property type="component" value="Unassembled WGS sequence"/>
</dbReference>
<evidence type="ECO:0000313" key="8">
    <source>
        <dbReference type="Proteomes" id="UP000014629"/>
    </source>
</evidence>
<evidence type="ECO:0000256" key="6">
    <source>
        <dbReference type="SAM" id="MobiDB-lite"/>
    </source>
</evidence>
<dbReference type="PANTHER" id="PTHR42771:SF2">
    <property type="entry name" value="IRON(3+)-HYDROXAMATE IMPORT ATP-BINDING PROTEIN FHUC"/>
    <property type="match status" value="1"/>
</dbReference>
<dbReference type="PATRIC" id="fig|1286094.4.peg.4756"/>
<keyword evidence="4" id="KW-0406">Ion transport</keyword>
<evidence type="ECO:0000256" key="2">
    <source>
        <dbReference type="ARBA" id="ARBA00022448"/>
    </source>
</evidence>
<dbReference type="InterPro" id="IPR051535">
    <property type="entry name" value="Siderophore_ABC-ATPase"/>
</dbReference>
<keyword evidence="7" id="KW-0547">Nucleotide-binding</keyword>
<dbReference type="GO" id="GO:0006811">
    <property type="term" value="P:monoatomic ion transport"/>
    <property type="evidence" value="ECO:0007669"/>
    <property type="project" value="UniProtKB-KW"/>
</dbReference>
<evidence type="ECO:0000256" key="4">
    <source>
        <dbReference type="ARBA" id="ARBA00023065"/>
    </source>
</evidence>
<evidence type="ECO:0000256" key="1">
    <source>
        <dbReference type="ARBA" id="ARBA00004202"/>
    </source>
</evidence>
<comment type="caution">
    <text evidence="7">The sequence shown here is derived from an EMBL/GenBank/DDBJ whole genome shotgun (WGS) entry which is preliminary data.</text>
</comment>
<dbReference type="Gene3D" id="3.40.50.300">
    <property type="entry name" value="P-loop containing nucleotide triphosphate hydrolases"/>
    <property type="match status" value="1"/>
</dbReference>
<dbReference type="PANTHER" id="PTHR42771">
    <property type="entry name" value="IRON(3+)-HYDROXAMATE IMPORT ATP-BINDING PROTEIN FHUC"/>
    <property type="match status" value="1"/>
</dbReference>
<dbReference type="SUPFAM" id="SSF52540">
    <property type="entry name" value="P-loop containing nucleoside triphosphate hydrolases"/>
    <property type="match status" value="1"/>
</dbReference>
<sequence>MVVLHDLNQAARYADHLVAMKEGRLVAGGTPAEVVTEELVREVFGLECVVIPDPVTGSPLVVPGAPWQPAAPADQQLPLDDRDDLDDLDDRDDLDERPAS</sequence>
<protein>
    <submittedName>
        <fullName evidence="7">Putative Ferric enterobactin transport ATP-binding protein FepC</fullName>
    </submittedName>
</protein>
<dbReference type="GO" id="GO:0005524">
    <property type="term" value="F:ATP binding"/>
    <property type="evidence" value="ECO:0007669"/>
    <property type="project" value="UniProtKB-KW"/>
</dbReference>
<proteinExistence type="predicted"/>